<keyword evidence="2" id="KW-1185">Reference proteome</keyword>
<dbReference type="RefSeq" id="WP_192909356.1">
    <property type="nucleotide sequence ID" value="NZ_BJFL01000002.1"/>
</dbReference>
<comment type="caution">
    <text evidence="1">The sequence shown here is derived from an EMBL/GenBank/DDBJ whole genome shotgun (WGS) entry which is preliminary data.</text>
</comment>
<sequence length="159" mass="16664">MGSTQSSTDSAVAAADRGFDRALGSAAAGYRLLGWSVVVAEHGIFLELGPTAIAVAMPGRAGSRVLADLKSRMLAGPTLVIPGPQERWVFLAELVALLPTQLQAPADVQLVRPPHRVVLPPTLTQHGPVRWANPPSAARHWLPPFTAVIALARAMASGD</sequence>
<dbReference type="Proteomes" id="UP000298860">
    <property type="component" value="Unassembled WGS sequence"/>
</dbReference>
<proteinExistence type="predicted"/>
<gene>
    <name evidence="1" type="ORF">GTS_05290</name>
</gene>
<dbReference type="EMBL" id="BJFL01000002">
    <property type="protein sequence ID" value="GDY28896.1"/>
    <property type="molecule type" value="Genomic_DNA"/>
</dbReference>
<reference evidence="2" key="1">
    <citation type="submission" date="2019-04" db="EMBL/GenBank/DDBJ databases">
        <title>Draft genome sequence of Pseudonocardiaceae bacterium SL3-2-4.</title>
        <authorList>
            <person name="Ningsih F."/>
            <person name="Yokota A."/>
            <person name="Sakai Y."/>
            <person name="Nanatani K."/>
            <person name="Yabe S."/>
            <person name="Oetari A."/>
            <person name="Sjamsuridzal W."/>
        </authorList>
    </citation>
    <scope>NUCLEOTIDE SEQUENCE [LARGE SCALE GENOMIC DNA]</scope>
    <source>
        <strain evidence="2">SL3-2-4</strain>
    </source>
</reference>
<accession>A0A4D4J336</accession>
<name>A0A4D4J336_9PSEU</name>
<evidence type="ECO:0000313" key="1">
    <source>
        <dbReference type="EMBL" id="GDY28896.1"/>
    </source>
</evidence>
<protein>
    <submittedName>
        <fullName evidence="1">Uncharacterized protein</fullName>
    </submittedName>
</protein>
<organism evidence="1 2">
    <name type="scientific">Gandjariella thermophila</name>
    <dbReference type="NCBI Taxonomy" id="1931992"/>
    <lineage>
        <taxon>Bacteria</taxon>
        <taxon>Bacillati</taxon>
        <taxon>Actinomycetota</taxon>
        <taxon>Actinomycetes</taxon>
        <taxon>Pseudonocardiales</taxon>
        <taxon>Pseudonocardiaceae</taxon>
        <taxon>Gandjariella</taxon>
    </lineage>
</organism>
<evidence type="ECO:0000313" key="2">
    <source>
        <dbReference type="Proteomes" id="UP000298860"/>
    </source>
</evidence>
<dbReference type="AlphaFoldDB" id="A0A4D4J336"/>